<dbReference type="Proteomes" id="UP001519460">
    <property type="component" value="Unassembled WGS sequence"/>
</dbReference>
<evidence type="ECO:0000256" key="5">
    <source>
        <dbReference type="SAM" id="Phobius"/>
    </source>
</evidence>
<comment type="caution">
    <text evidence="7">The sequence shown here is derived from an EMBL/GenBank/DDBJ whole genome shotgun (WGS) entry which is preliminary data.</text>
</comment>
<dbReference type="EMBL" id="JACVVK020000021">
    <property type="protein sequence ID" value="KAK7503219.1"/>
    <property type="molecule type" value="Genomic_DNA"/>
</dbReference>
<feature type="transmembrane region" description="Helical" evidence="5">
    <location>
        <begin position="59"/>
        <end position="78"/>
    </location>
</feature>
<evidence type="ECO:0000313" key="7">
    <source>
        <dbReference type="EMBL" id="KAK7503219.1"/>
    </source>
</evidence>
<evidence type="ECO:0000256" key="4">
    <source>
        <dbReference type="ARBA" id="ARBA00023136"/>
    </source>
</evidence>
<dbReference type="Pfam" id="PF00001">
    <property type="entry name" value="7tm_1"/>
    <property type="match status" value="1"/>
</dbReference>
<sequence length="389" mass="42945">MVSKTELSTFGLNVVHNSTVSNVPEGCVEVNTYNLSDQYPDDLVSQETFLTLSSIHSGVVVPTFFLISVSTNTINMIVFYKHGLRERFNLCVFCLAFADFMNLSGAFLSYVQLPTSIIVKAITPDTTTLGPVMKGVLDYHLLGFNGFNWASQLITAIVACERCYCVVRPLKSQTVLSTKTMAGIIFTVCIPAVAGFFIVTSRWNQVCTFDSSTGSITFVPTATKFYLQNRQLVDILNGTVYGLALPGFCMTVVTVMTIITVVKLKQMAKWRETTSSAGALSAKEVGLTRMLVGTSALFISCATPALTLFTAILFVPGLRLSGPYNYTFSVLIKVYEITSLINSSFNFFVYYKFGTKFRETVNKMCHCATTCKSKQTAPRQRNRSSTIRF</sequence>
<keyword evidence="4 5" id="KW-0472">Membrane</keyword>
<feature type="transmembrane region" description="Helical" evidence="5">
    <location>
        <begin position="334"/>
        <end position="353"/>
    </location>
</feature>
<dbReference type="InterPro" id="IPR052954">
    <property type="entry name" value="GPCR-Ligand_Int"/>
</dbReference>
<comment type="subcellular location">
    <subcellularLocation>
        <location evidence="1">Membrane</location>
    </subcellularLocation>
</comment>
<feature type="transmembrane region" description="Helical" evidence="5">
    <location>
        <begin position="290"/>
        <end position="314"/>
    </location>
</feature>
<evidence type="ECO:0000313" key="8">
    <source>
        <dbReference type="Proteomes" id="UP001519460"/>
    </source>
</evidence>
<feature type="domain" description="G-protein coupled receptors family 1 profile" evidence="6">
    <location>
        <begin position="71"/>
        <end position="350"/>
    </location>
</feature>
<proteinExistence type="predicted"/>
<keyword evidence="3 5" id="KW-1133">Transmembrane helix</keyword>
<dbReference type="Gene3D" id="1.20.1070.10">
    <property type="entry name" value="Rhodopsin 7-helix transmembrane proteins"/>
    <property type="match status" value="1"/>
</dbReference>
<protein>
    <recommendedName>
        <fullName evidence="6">G-protein coupled receptors family 1 profile domain-containing protein</fullName>
    </recommendedName>
</protein>
<accession>A0ABD0LUF0</accession>
<dbReference type="PANTHER" id="PTHR46641">
    <property type="entry name" value="FMRFAMIDE RECEPTOR-RELATED"/>
    <property type="match status" value="1"/>
</dbReference>
<dbReference type="InterPro" id="IPR000276">
    <property type="entry name" value="GPCR_Rhodpsn"/>
</dbReference>
<name>A0ABD0LUF0_9CAEN</name>
<feature type="transmembrane region" description="Helical" evidence="5">
    <location>
        <begin position="240"/>
        <end position="262"/>
    </location>
</feature>
<keyword evidence="8" id="KW-1185">Reference proteome</keyword>
<reference evidence="7 8" key="1">
    <citation type="journal article" date="2023" name="Sci. Data">
        <title>Genome assembly of the Korean intertidal mud-creeper Batillaria attramentaria.</title>
        <authorList>
            <person name="Patra A.K."/>
            <person name="Ho P.T."/>
            <person name="Jun S."/>
            <person name="Lee S.J."/>
            <person name="Kim Y."/>
            <person name="Won Y.J."/>
        </authorList>
    </citation>
    <scope>NUCLEOTIDE SEQUENCE [LARGE SCALE GENOMIC DNA]</scope>
    <source>
        <strain evidence="7">Wonlab-2016</strain>
    </source>
</reference>
<dbReference type="SUPFAM" id="SSF81321">
    <property type="entry name" value="Family A G protein-coupled receptor-like"/>
    <property type="match status" value="1"/>
</dbReference>
<dbReference type="PANTHER" id="PTHR46641:SF2">
    <property type="entry name" value="FMRFAMIDE RECEPTOR"/>
    <property type="match status" value="1"/>
</dbReference>
<keyword evidence="2 5" id="KW-0812">Transmembrane</keyword>
<feature type="transmembrane region" description="Helical" evidence="5">
    <location>
        <begin position="181"/>
        <end position="199"/>
    </location>
</feature>
<dbReference type="GO" id="GO:0016020">
    <property type="term" value="C:membrane"/>
    <property type="evidence" value="ECO:0007669"/>
    <property type="project" value="UniProtKB-SubCell"/>
</dbReference>
<organism evidence="7 8">
    <name type="scientific">Batillaria attramentaria</name>
    <dbReference type="NCBI Taxonomy" id="370345"/>
    <lineage>
        <taxon>Eukaryota</taxon>
        <taxon>Metazoa</taxon>
        <taxon>Spiralia</taxon>
        <taxon>Lophotrochozoa</taxon>
        <taxon>Mollusca</taxon>
        <taxon>Gastropoda</taxon>
        <taxon>Caenogastropoda</taxon>
        <taxon>Sorbeoconcha</taxon>
        <taxon>Cerithioidea</taxon>
        <taxon>Batillariidae</taxon>
        <taxon>Batillaria</taxon>
    </lineage>
</organism>
<evidence type="ECO:0000259" key="6">
    <source>
        <dbReference type="PROSITE" id="PS50262"/>
    </source>
</evidence>
<gene>
    <name evidence="7" type="ORF">BaRGS_00005484</name>
</gene>
<feature type="transmembrane region" description="Helical" evidence="5">
    <location>
        <begin position="90"/>
        <end position="111"/>
    </location>
</feature>
<evidence type="ECO:0000256" key="2">
    <source>
        <dbReference type="ARBA" id="ARBA00022692"/>
    </source>
</evidence>
<dbReference type="PROSITE" id="PS50262">
    <property type="entry name" value="G_PROTEIN_RECEP_F1_2"/>
    <property type="match status" value="1"/>
</dbReference>
<dbReference type="InterPro" id="IPR017452">
    <property type="entry name" value="GPCR_Rhodpsn_7TM"/>
</dbReference>
<evidence type="ECO:0000256" key="1">
    <source>
        <dbReference type="ARBA" id="ARBA00004370"/>
    </source>
</evidence>
<evidence type="ECO:0000256" key="3">
    <source>
        <dbReference type="ARBA" id="ARBA00022989"/>
    </source>
</evidence>
<dbReference type="AlphaFoldDB" id="A0ABD0LUF0"/>
<feature type="transmembrane region" description="Helical" evidence="5">
    <location>
        <begin position="139"/>
        <end position="160"/>
    </location>
</feature>